<comment type="similarity">
    <text evidence="5">Belongs to the class I-like SAM-binding methyltransferase superfamily. RsmB/NOP family.</text>
</comment>
<dbReference type="PANTHER" id="PTHR22807:SF61">
    <property type="entry name" value="NOL1_NOP2_SUN FAMILY PROTEIN _ ANTITERMINATION NUSB DOMAIN-CONTAINING PROTEIN"/>
    <property type="match status" value="1"/>
</dbReference>
<accession>A0ABU9E862</accession>
<dbReference type="InterPro" id="IPR006027">
    <property type="entry name" value="NusB_RsmB_TIM44"/>
</dbReference>
<evidence type="ECO:0000313" key="9">
    <source>
        <dbReference type="Proteomes" id="UP001484239"/>
    </source>
</evidence>
<keyword evidence="1 5" id="KW-0489">Methyltransferase</keyword>
<dbReference type="InterPro" id="IPR029063">
    <property type="entry name" value="SAM-dependent_MTases_sf"/>
</dbReference>
<dbReference type="InterPro" id="IPR001678">
    <property type="entry name" value="MeTrfase_RsmB-F_NOP2_dom"/>
</dbReference>
<dbReference type="Gene3D" id="3.40.50.150">
    <property type="entry name" value="Vaccinia Virus protein VP39"/>
    <property type="match status" value="1"/>
</dbReference>
<dbReference type="SUPFAM" id="SSF48013">
    <property type="entry name" value="NusB-like"/>
    <property type="match status" value="1"/>
</dbReference>
<gene>
    <name evidence="8" type="ORF">WI372_08060</name>
</gene>
<dbReference type="Proteomes" id="UP001484239">
    <property type="component" value="Unassembled WGS sequence"/>
</dbReference>
<evidence type="ECO:0000256" key="6">
    <source>
        <dbReference type="SAM" id="MobiDB-lite"/>
    </source>
</evidence>
<dbReference type="EMBL" id="JBBHLI010000003">
    <property type="protein sequence ID" value="MEK9500926.1"/>
    <property type="molecule type" value="Genomic_DNA"/>
</dbReference>
<keyword evidence="9" id="KW-1185">Reference proteome</keyword>
<feature type="region of interest" description="Disordered" evidence="6">
    <location>
        <begin position="1"/>
        <end position="33"/>
    </location>
</feature>
<dbReference type="PROSITE" id="PS51686">
    <property type="entry name" value="SAM_MT_RSMB_NOP"/>
    <property type="match status" value="1"/>
</dbReference>
<feature type="binding site" evidence="5">
    <location>
        <position position="304"/>
    </location>
    <ligand>
        <name>S-adenosyl-L-methionine</name>
        <dbReference type="ChEBI" id="CHEBI:59789"/>
    </ligand>
</feature>
<evidence type="ECO:0000256" key="4">
    <source>
        <dbReference type="ARBA" id="ARBA00022884"/>
    </source>
</evidence>
<comment type="caution">
    <text evidence="8">The sequence shown here is derived from an EMBL/GenBank/DDBJ whole genome shotgun (WGS) entry which is preliminary data.</text>
</comment>
<proteinExistence type="inferred from homology"/>
<evidence type="ECO:0000256" key="2">
    <source>
        <dbReference type="ARBA" id="ARBA00022679"/>
    </source>
</evidence>
<comment type="caution">
    <text evidence="5">Lacks conserved residue(s) required for the propagation of feature annotation.</text>
</comment>
<evidence type="ECO:0000256" key="5">
    <source>
        <dbReference type="PROSITE-ProRule" id="PRU01023"/>
    </source>
</evidence>
<protein>
    <submittedName>
        <fullName evidence="8">Transcription antitermination factor NusB</fullName>
    </submittedName>
</protein>
<dbReference type="Gene3D" id="1.10.940.10">
    <property type="entry name" value="NusB-like"/>
    <property type="match status" value="1"/>
</dbReference>
<sequence>MAGGSHAEAGDRGAVVAHRGDARLTGDPGPDRDARATALDVLAEVGRGRRLDRAFGVRASAMPPRERRFAQELAYGVVRLRGRLDHLLAAEVRGGLDRLSPGVLDLLRLGAYQLMRLDGVPDYAAVSATVDLARERGEGRAAGLVNAVLRALVRNGTGVERFPDRERDAVGYLARYGSHPRWLVDRWLASASVDAVAARIEADNAVPPLFFVPAGDAAEAEGRIAALGGRAQSAGRGSGALRVDEIDPAALLAAVPGWIQDPGAALVARYAHPPSGGIVADLCAAPGGKALYLARRAAYVVAADRSAPRLPPLRDNVARVGARIGVVRARAEEPPVRGADLVLVDVPCTGTGTLRRHPDARWRLSAEAPQEMARVQERILNGVARSIPEGGLLVYSTCALEPEENEERVAAFLESHPDFRIEPPDELDLPDVGDDGLLRVLPERTGFDGAFAARLRRGAAM</sequence>
<evidence type="ECO:0000313" key="8">
    <source>
        <dbReference type="EMBL" id="MEK9500926.1"/>
    </source>
</evidence>
<feature type="domain" description="SAM-dependent MTase RsmB/NOP-type" evidence="7">
    <location>
        <begin position="259"/>
        <end position="458"/>
    </location>
</feature>
<dbReference type="PANTHER" id="PTHR22807">
    <property type="entry name" value="NOP2 YEAST -RELATED NOL1/NOP2/FMU SUN DOMAIN-CONTAINING"/>
    <property type="match status" value="1"/>
</dbReference>
<feature type="active site" description="Nucleophile" evidence="5">
    <location>
        <position position="398"/>
    </location>
</feature>
<keyword evidence="3 5" id="KW-0949">S-adenosyl-L-methionine</keyword>
<keyword evidence="4 5" id="KW-0694">RNA-binding</keyword>
<evidence type="ECO:0000256" key="3">
    <source>
        <dbReference type="ARBA" id="ARBA00022691"/>
    </source>
</evidence>
<dbReference type="InterPro" id="IPR023267">
    <property type="entry name" value="RCMT"/>
</dbReference>
<feature type="compositionally biased region" description="Basic and acidic residues" evidence="6">
    <location>
        <begin position="18"/>
        <end position="33"/>
    </location>
</feature>
<evidence type="ECO:0000259" key="7">
    <source>
        <dbReference type="PROSITE" id="PS51686"/>
    </source>
</evidence>
<dbReference type="SUPFAM" id="SSF53335">
    <property type="entry name" value="S-adenosyl-L-methionine-dependent methyltransferases"/>
    <property type="match status" value="1"/>
</dbReference>
<feature type="binding site" evidence="5">
    <location>
        <begin position="283"/>
        <end position="289"/>
    </location>
    <ligand>
        <name>S-adenosyl-L-methionine</name>
        <dbReference type="ChEBI" id="CHEBI:59789"/>
    </ligand>
</feature>
<feature type="binding site" evidence="5">
    <location>
        <position position="345"/>
    </location>
    <ligand>
        <name>S-adenosyl-L-methionine</name>
        <dbReference type="ChEBI" id="CHEBI:59789"/>
    </ligand>
</feature>
<name>A0ABU9E862_9BACT</name>
<keyword evidence="2 5" id="KW-0808">Transferase</keyword>
<dbReference type="InterPro" id="IPR049560">
    <property type="entry name" value="MeTrfase_RsmB-F_NOP2_cat"/>
</dbReference>
<organism evidence="8 9">
    <name type="scientific">Gaopeijia maritima</name>
    <dbReference type="NCBI Taxonomy" id="3119007"/>
    <lineage>
        <taxon>Bacteria</taxon>
        <taxon>Pseudomonadati</taxon>
        <taxon>Gemmatimonadota</taxon>
        <taxon>Longimicrobiia</taxon>
        <taxon>Gaopeijiales</taxon>
        <taxon>Gaopeijiaceae</taxon>
        <taxon>Gaopeijia</taxon>
    </lineage>
</organism>
<dbReference type="Pfam" id="PF01029">
    <property type="entry name" value="NusB"/>
    <property type="match status" value="1"/>
</dbReference>
<evidence type="ECO:0000256" key="1">
    <source>
        <dbReference type="ARBA" id="ARBA00022603"/>
    </source>
</evidence>
<dbReference type="InterPro" id="IPR035926">
    <property type="entry name" value="NusB-like_sf"/>
</dbReference>
<reference evidence="8 9" key="1">
    <citation type="submission" date="2024-02" db="EMBL/GenBank/DDBJ databases">
        <title>A novel Gemmatimonadota bacterium.</title>
        <authorList>
            <person name="Du Z.-J."/>
            <person name="Ye Y.-Q."/>
        </authorList>
    </citation>
    <scope>NUCLEOTIDE SEQUENCE [LARGE SCALE GENOMIC DNA]</scope>
    <source>
        <strain evidence="8 9">DH-20</strain>
    </source>
</reference>
<dbReference type="Pfam" id="PF01189">
    <property type="entry name" value="Methyltr_RsmB-F"/>
    <property type="match status" value="1"/>
</dbReference>
<dbReference type="RefSeq" id="WP_405286738.1">
    <property type="nucleotide sequence ID" value="NZ_JBBHLI010000003.1"/>
</dbReference>
<dbReference type="PRINTS" id="PR02008">
    <property type="entry name" value="RCMTFAMILY"/>
</dbReference>